<protein>
    <submittedName>
        <fullName evidence="1">Uncharacterized protein</fullName>
    </submittedName>
</protein>
<reference evidence="1 2" key="1">
    <citation type="journal article" date="2024" name="Ann. Entomol. Soc. Am.">
        <title>Genomic analyses of the southern and eastern yellowjacket wasps (Hymenoptera: Vespidae) reveal evolutionary signatures of social life.</title>
        <authorList>
            <person name="Catto M.A."/>
            <person name="Caine P.B."/>
            <person name="Orr S.E."/>
            <person name="Hunt B.G."/>
            <person name="Goodisman M.A.D."/>
        </authorList>
    </citation>
    <scope>NUCLEOTIDE SEQUENCE [LARGE SCALE GENOMIC DNA]</scope>
    <source>
        <strain evidence="1">233</strain>
        <tissue evidence="1">Head and thorax</tissue>
    </source>
</reference>
<dbReference type="AlphaFoldDB" id="A0ABD2C1H0"/>
<name>A0ABD2C1H0_VESSQ</name>
<accession>A0ABD2C1H0</accession>
<gene>
    <name evidence="1" type="ORF">V1478_001443</name>
</gene>
<comment type="caution">
    <text evidence="1">The sequence shown here is derived from an EMBL/GenBank/DDBJ whole genome shotgun (WGS) entry which is preliminary data.</text>
</comment>
<proteinExistence type="predicted"/>
<sequence>MALNIQTRAVSTETVIKYSTIVRLTCCKRIDETEKIDCKLVLCYTVRLGSNQKVNCRKCYRSWSHYHHYHHHSPSVAPLLFNIKTVRSFKCASKDDLTLHSGYSLI</sequence>
<keyword evidence="2" id="KW-1185">Reference proteome</keyword>
<evidence type="ECO:0000313" key="2">
    <source>
        <dbReference type="Proteomes" id="UP001607302"/>
    </source>
</evidence>
<dbReference type="Proteomes" id="UP001607302">
    <property type="component" value="Unassembled WGS sequence"/>
</dbReference>
<organism evidence="1 2">
    <name type="scientific">Vespula squamosa</name>
    <name type="common">Southern yellow jacket</name>
    <name type="synonym">Wasp</name>
    <dbReference type="NCBI Taxonomy" id="30214"/>
    <lineage>
        <taxon>Eukaryota</taxon>
        <taxon>Metazoa</taxon>
        <taxon>Ecdysozoa</taxon>
        <taxon>Arthropoda</taxon>
        <taxon>Hexapoda</taxon>
        <taxon>Insecta</taxon>
        <taxon>Pterygota</taxon>
        <taxon>Neoptera</taxon>
        <taxon>Endopterygota</taxon>
        <taxon>Hymenoptera</taxon>
        <taxon>Apocrita</taxon>
        <taxon>Aculeata</taxon>
        <taxon>Vespoidea</taxon>
        <taxon>Vespidae</taxon>
        <taxon>Vespinae</taxon>
        <taxon>Vespula</taxon>
    </lineage>
</organism>
<dbReference type="EMBL" id="JAUDFV010000025">
    <property type="protein sequence ID" value="KAL2738877.1"/>
    <property type="molecule type" value="Genomic_DNA"/>
</dbReference>
<evidence type="ECO:0000313" key="1">
    <source>
        <dbReference type="EMBL" id="KAL2738877.1"/>
    </source>
</evidence>